<keyword evidence="2" id="KW-1185">Reference proteome</keyword>
<organism evidence="1 2">
    <name type="scientific">Agrobacterium cavarae</name>
    <dbReference type="NCBI Taxonomy" id="2528239"/>
    <lineage>
        <taxon>Bacteria</taxon>
        <taxon>Pseudomonadati</taxon>
        <taxon>Pseudomonadota</taxon>
        <taxon>Alphaproteobacteria</taxon>
        <taxon>Hyphomicrobiales</taxon>
        <taxon>Rhizobiaceae</taxon>
        <taxon>Rhizobium/Agrobacterium group</taxon>
        <taxon>Agrobacterium</taxon>
    </lineage>
</organism>
<comment type="caution">
    <text evidence="1">The sequence shown here is derived from an EMBL/GenBank/DDBJ whole genome shotgun (WGS) entry which is preliminary data.</text>
</comment>
<evidence type="ECO:0000313" key="2">
    <source>
        <dbReference type="Proteomes" id="UP000294239"/>
    </source>
</evidence>
<proteinExistence type="predicted"/>
<dbReference type="GeneID" id="301043078"/>
<dbReference type="EMBL" id="SISF01000032">
    <property type="protein sequence ID" value="TBN10845.1"/>
    <property type="molecule type" value="Genomic_DNA"/>
</dbReference>
<dbReference type="Proteomes" id="UP000294239">
    <property type="component" value="Unassembled WGS sequence"/>
</dbReference>
<reference evidence="1 2" key="1">
    <citation type="submission" date="2019-02" db="EMBL/GenBank/DDBJ databases">
        <title>Current taxonomic status of genus Agrobacterium and description of Agrobacterium cavarae sp. nov. isolated from maize roots.</title>
        <authorList>
            <person name="Flores-Felix J.D."/>
            <person name="Menendez E."/>
            <person name="Ramirez-Bahena M.H."/>
            <person name="Garcia-Fraile P."/>
            <person name="Velazquez E."/>
        </authorList>
    </citation>
    <scope>NUCLEOTIDE SEQUENCE [LARGE SCALE GENOMIC DNA]</scope>
    <source>
        <strain evidence="1 2">RZME10</strain>
    </source>
</reference>
<protein>
    <submittedName>
        <fullName evidence="1">Uncharacterized protein</fullName>
    </submittedName>
</protein>
<sequence>MVSFVPPKTGAKLPAPGAIKKLIRQGYGRNQIAARFDVSPGRVSERLKELGLEAPADGTPKPDIKISIMFLGTREGVISLPRVSMIASMEKYA</sequence>
<dbReference type="RefSeq" id="WP_130978842.1">
    <property type="nucleotide sequence ID" value="NZ_SISF01000032.1"/>
</dbReference>
<name>A0ABY1Y5D3_9HYPH</name>
<gene>
    <name evidence="1" type="ORF">EYC79_18000</name>
</gene>
<accession>A0ABY1Y5D3</accession>
<evidence type="ECO:0000313" key="1">
    <source>
        <dbReference type="EMBL" id="TBN10845.1"/>
    </source>
</evidence>